<dbReference type="InterPro" id="IPR046796">
    <property type="entry name" value="Transposase_32_dom"/>
</dbReference>
<proteinExistence type="predicted"/>
<evidence type="ECO:0000256" key="1">
    <source>
        <dbReference type="SAM" id="MobiDB-lite"/>
    </source>
</evidence>
<feature type="region of interest" description="Disordered" evidence="1">
    <location>
        <begin position="197"/>
        <end position="218"/>
    </location>
</feature>
<sequence length="264" mass="30568">MKEFYANILVSSDYDLFTRVKNRNFEIDTSTITSILTIPIDGSRAWCQRCWTVGGDFSKEECVHLLFVENTQVLQKMYSRNLRLDYRFLHRAIATHILPKVGGFDEVTHLEAFTMFHIITGRRICVLSLILNHMRAMQSREIARLPYSNIITKIFMHFDLDLDGEVHHALQNSDKLGKGTLGMMGFKKHKRLGTWVPKDEDSDRVNGEEGEEEVQGEEEIDLQADPTLVLIFLTVNLRKLCELLKFRNEYSKGRKNQSKDIVKA</sequence>
<dbReference type="Pfam" id="PF20167">
    <property type="entry name" value="Transposase_32"/>
    <property type="match status" value="1"/>
</dbReference>
<gene>
    <name evidence="3" type="ORF">CFOL_v3_19026</name>
</gene>
<comment type="caution">
    <text evidence="3">The sequence shown here is derived from an EMBL/GenBank/DDBJ whole genome shotgun (WGS) entry which is preliminary data.</text>
</comment>
<dbReference type="InParanoid" id="A0A1Q3C5M0"/>
<protein>
    <recommendedName>
        <fullName evidence="2">Putative plant transposon protein domain-containing protein</fullName>
    </recommendedName>
</protein>
<feature type="compositionally biased region" description="Acidic residues" evidence="1">
    <location>
        <begin position="208"/>
        <end position="218"/>
    </location>
</feature>
<evidence type="ECO:0000259" key="2">
    <source>
        <dbReference type="Pfam" id="PF20167"/>
    </source>
</evidence>
<organism evidence="3 4">
    <name type="scientific">Cephalotus follicularis</name>
    <name type="common">Albany pitcher plant</name>
    <dbReference type="NCBI Taxonomy" id="3775"/>
    <lineage>
        <taxon>Eukaryota</taxon>
        <taxon>Viridiplantae</taxon>
        <taxon>Streptophyta</taxon>
        <taxon>Embryophyta</taxon>
        <taxon>Tracheophyta</taxon>
        <taxon>Spermatophyta</taxon>
        <taxon>Magnoliopsida</taxon>
        <taxon>eudicotyledons</taxon>
        <taxon>Gunneridae</taxon>
        <taxon>Pentapetalae</taxon>
        <taxon>rosids</taxon>
        <taxon>fabids</taxon>
        <taxon>Oxalidales</taxon>
        <taxon>Cephalotaceae</taxon>
        <taxon>Cephalotus</taxon>
    </lineage>
</organism>
<reference evidence="4" key="1">
    <citation type="submission" date="2016-04" db="EMBL/GenBank/DDBJ databases">
        <title>Cephalotus genome sequencing.</title>
        <authorList>
            <person name="Fukushima K."/>
            <person name="Hasebe M."/>
            <person name="Fang X."/>
        </authorList>
    </citation>
    <scope>NUCLEOTIDE SEQUENCE [LARGE SCALE GENOMIC DNA]</scope>
    <source>
        <strain evidence="4">cv. St1</strain>
    </source>
</reference>
<evidence type="ECO:0000313" key="3">
    <source>
        <dbReference type="EMBL" id="GAV75547.1"/>
    </source>
</evidence>
<accession>A0A1Q3C5M0</accession>
<dbReference type="AlphaFoldDB" id="A0A1Q3C5M0"/>
<dbReference type="EMBL" id="BDDD01001384">
    <property type="protein sequence ID" value="GAV75547.1"/>
    <property type="molecule type" value="Genomic_DNA"/>
</dbReference>
<evidence type="ECO:0000313" key="4">
    <source>
        <dbReference type="Proteomes" id="UP000187406"/>
    </source>
</evidence>
<feature type="compositionally biased region" description="Basic and acidic residues" evidence="1">
    <location>
        <begin position="197"/>
        <end position="207"/>
    </location>
</feature>
<feature type="domain" description="Putative plant transposon protein" evidence="2">
    <location>
        <begin position="2"/>
        <end position="157"/>
    </location>
</feature>
<dbReference type="Proteomes" id="UP000187406">
    <property type="component" value="Unassembled WGS sequence"/>
</dbReference>
<keyword evidence="4" id="KW-1185">Reference proteome</keyword>
<name>A0A1Q3C5M0_CEPFO</name>